<keyword evidence="3" id="KW-1185">Reference proteome</keyword>
<organism evidence="3 4">
    <name type="scientific">Plectus sambesii</name>
    <dbReference type="NCBI Taxonomy" id="2011161"/>
    <lineage>
        <taxon>Eukaryota</taxon>
        <taxon>Metazoa</taxon>
        <taxon>Ecdysozoa</taxon>
        <taxon>Nematoda</taxon>
        <taxon>Chromadorea</taxon>
        <taxon>Plectida</taxon>
        <taxon>Plectina</taxon>
        <taxon>Plectoidea</taxon>
        <taxon>Plectidae</taxon>
        <taxon>Plectus</taxon>
    </lineage>
</organism>
<reference evidence="4" key="1">
    <citation type="submission" date="2022-11" db="UniProtKB">
        <authorList>
            <consortium name="WormBaseParasite"/>
        </authorList>
    </citation>
    <scope>IDENTIFICATION</scope>
</reference>
<evidence type="ECO:0000256" key="1">
    <source>
        <dbReference type="ARBA" id="ARBA00008315"/>
    </source>
</evidence>
<feature type="compositionally biased region" description="Polar residues" evidence="2">
    <location>
        <begin position="91"/>
        <end position="107"/>
    </location>
</feature>
<dbReference type="InterPro" id="IPR038792">
    <property type="entry name" value="CFAP97D1/2"/>
</dbReference>
<name>A0A914XKD6_9BILA</name>
<protein>
    <submittedName>
        <fullName evidence="4">Uncharacterized protein</fullName>
    </submittedName>
</protein>
<feature type="region of interest" description="Disordered" evidence="2">
    <location>
        <begin position="84"/>
        <end position="113"/>
    </location>
</feature>
<dbReference type="Proteomes" id="UP000887566">
    <property type="component" value="Unplaced"/>
</dbReference>
<sequence>MFADHPPKPVQNRLLQRHTDTRAYLLHRDKVMNIKSTIDNRPPPIYPHIQLKSKKMQTENERLGRVDAENQRLLRSILRISERKSNIDTRAPNSIAASSSNKYNRNQPNRKEAEHERLIRHLVSEQSSLNIYALDSNVLEEEALRSQSQQRH</sequence>
<evidence type="ECO:0000313" key="4">
    <source>
        <dbReference type="WBParaSite" id="PSAMB.scaffold8243size6462.g31151.t1"/>
    </source>
</evidence>
<comment type="similarity">
    <text evidence="1">Belongs to the CFAP97 family.</text>
</comment>
<dbReference type="Pfam" id="PF13879">
    <property type="entry name" value="Hmw_CFAP97"/>
    <property type="match status" value="1"/>
</dbReference>
<dbReference type="AlphaFoldDB" id="A0A914XKD6"/>
<dbReference type="PANTHER" id="PTHR33768:SF3">
    <property type="entry name" value="MIP11318P"/>
    <property type="match status" value="1"/>
</dbReference>
<evidence type="ECO:0000256" key="2">
    <source>
        <dbReference type="SAM" id="MobiDB-lite"/>
    </source>
</evidence>
<dbReference type="PANTHER" id="PTHR33768">
    <property type="entry name" value="MIP11318P"/>
    <property type="match status" value="1"/>
</dbReference>
<proteinExistence type="inferred from homology"/>
<evidence type="ECO:0000313" key="3">
    <source>
        <dbReference type="Proteomes" id="UP000887566"/>
    </source>
</evidence>
<dbReference type="WBParaSite" id="PSAMB.scaffold8243size6462.g31151.t1">
    <property type="protein sequence ID" value="PSAMB.scaffold8243size6462.g31151.t1"/>
    <property type="gene ID" value="PSAMB.scaffold8243size6462.g31151"/>
</dbReference>
<accession>A0A914XKD6</accession>
<dbReference type="InterPro" id="IPR029488">
    <property type="entry name" value="Hmw/CFAP97"/>
</dbReference>